<dbReference type="Proteomes" id="UP001304423">
    <property type="component" value="Chromosome"/>
</dbReference>
<evidence type="ECO:0000313" key="7">
    <source>
        <dbReference type="EMBL" id="WOA52154.1"/>
    </source>
</evidence>
<comment type="similarity">
    <text evidence="2 6">Belongs to the bacterial solute-binding protein 9 family.</text>
</comment>
<proteinExistence type="inferred from homology"/>
<comment type="subcellular location">
    <subcellularLocation>
        <location evidence="1">Cell envelope</location>
    </subcellularLocation>
</comment>
<dbReference type="SUPFAM" id="SSF53807">
    <property type="entry name" value="Helical backbone' metal receptor"/>
    <property type="match status" value="1"/>
</dbReference>
<dbReference type="GO" id="GO:0030313">
    <property type="term" value="C:cell envelope"/>
    <property type="evidence" value="ECO:0007669"/>
    <property type="project" value="UniProtKB-SubCell"/>
</dbReference>
<dbReference type="PANTHER" id="PTHR42953">
    <property type="entry name" value="HIGH-AFFINITY ZINC UPTAKE SYSTEM PROTEIN ZNUA-RELATED"/>
    <property type="match status" value="1"/>
</dbReference>
<dbReference type="PANTHER" id="PTHR42953:SF1">
    <property type="entry name" value="METAL-BINDING PROTEIN HI_0362-RELATED"/>
    <property type="match status" value="1"/>
</dbReference>
<sequence length="316" mass="35192">MFTAFQGSLKTMRKTRLSFPFPFSIVPLLAALLALLFGFSLPATAKLKVVTTFTIIQDIAQNVAGDAATVESITKPGAEIHDYQPTPRDIAKTQSANLILWNGLNLERWFGRFFENIQGVPSAVVSEGVTPIAINEGPYNGNPNPHAWMSPHNALIYIENIRAALVKYDPDNTETYNRNAKNYATQIMALDQPLRARLNNIPAEHRWLVTSEGAFSYLARDYDLKELYLWPINADEQGTPQQVRHVIDEVRQHQIPVVFSESTVSDKPARQISKETGARYGGVLYVDSLSTKDGPVPDYISLLKTTVDTIAKGFNQ</sequence>
<dbReference type="InterPro" id="IPR050492">
    <property type="entry name" value="Bact_metal-bind_prot9"/>
</dbReference>
<name>A0AAP8U1V1_9GAMM</name>
<dbReference type="GO" id="GO:0046872">
    <property type="term" value="F:metal ion binding"/>
    <property type="evidence" value="ECO:0007669"/>
    <property type="project" value="UniProtKB-KW"/>
</dbReference>
<evidence type="ECO:0000256" key="1">
    <source>
        <dbReference type="ARBA" id="ARBA00004196"/>
    </source>
</evidence>
<keyword evidence="4" id="KW-0479">Metal-binding</keyword>
<dbReference type="PRINTS" id="PR00690">
    <property type="entry name" value="ADHESNFAMILY"/>
</dbReference>
<organism evidence="7 8">
    <name type="scientific">Dickeya solani</name>
    <dbReference type="NCBI Taxonomy" id="1089444"/>
    <lineage>
        <taxon>Bacteria</taxon>
        <taxon>Pseudomonadati</taxon>
        <taxon>Pseudomonadota</taxon>
        <taxon>Gammaproteobacteria</taxon>
        <taxon>Enterobacterales</taxon>
        <taxon>Pectobacteriaceae</taxon>
        <taxon>Dickeya</taxon>
    </lineage>
</organism>
<evidence type="ECO:0000256" key="5">
    <source>
        <dbReference type="ARBA" id="ARBA00022729"/>
    </source>
</evidence>
<dbReference type="InterPro" id="IPR006128">
    <property type="entry name" value="Lipoprotein_PsaA-like"/>
</dbReference>
<dbReference type="Pfam" id="PF01297">
    <property type="entry name" value="ZnuA"/>
    <property type="match status" value="1"/>
</dbReference>
<evidence type="ECO:0000256" key="2">
    <source>
        <dbReference type="ARBA" id="ARBA00011028"/>
    </source>
</evidence>
<accession>A0AAP8U1V1</accession>
<keyword evidence="3 6" id="KW-0813">Transport</keyword>
<dbReference type="AlphaFoldDB" id="A0AAP8U1V1"/>
<dbReference type="GO" id="GO:0030001">
    <property type="term" value="P:metal ion transport"/>
    <property type="evidence" value="ECO:0007669"/>
    <property type="project" value="InterPro"/>
</dbReference>
<dbReference type="GO" id="GO:0007155">
    <property type="term" value="P:cell adhesion"/>
    <property type="evidence" value="ECO:0007669"/>
    <property type="project" value="InterPro"/>
</dbReference>
<gene>
    <name evidence="7" type="ORF">RXA29_20130</name>
</gene>
<dbReference type="InterPro" id="IPR006129">
    <property type="entry name" value="AdhesinB"/>
</dbReference>
<keyword evidence="5" id="KW-0732">Signal</keyword>
<dbReference type="Gene3D" id="3.40.50.1980">
    <property type="entry name" value="Nitrogenase molybdenum iron protein domain"/>
    <property type="match status" value="2"/>
</dbReference>
<evidence type="ECO:0000256" key="6">
    <source>
        <dbReference type="RuleBase" id="RU003512"/>
    </source>
</evidence>
<evidence type="ECO:0000256" key="4">
    <source>
        <dbReference type="ARBA" id="ARBA00022723"/>
    </source>
</evidence>
<evidence type="ECO:0000313" key="8">
    <source>
        <dbReference type="Proteomes" id="UP001304423"/>
    </source>
</evidence>
<reference evidence="7" key="1">
    <citation type="submission" date="2023-10" db="EMBL/GenBank/DDBJ databases">
        <title>Clonality and diversity in the soft rot Dickeya solani phytopathogen.</title>
        <authorList>
            <person name="Pedron J."/>
            <person name="Van Gijsegem F."/>
            <person name="Portier P."/>
            <person name="Taghouti G."/>
        </authorList>
    </citation>
    <scope>NUCLEOTIDE SEQUENCE</scope>
    <source>
        <strain evidence="7">CFBP5647</strain>
    </source>
</reference>
<dbReference type="InterPro" id="IPR006127">
    <property type="entry name" value="ZnuA-like"/>
</dbReference>
<protein>
    <submittedName>
        <fullName evidence="7">Metal ABC transporter substrate-binding protein</fullName>
    </submittedName>
</protein>
<dbReference type="CDD" id="cd01137">
    <property type="entry name" value="PsaA"/>
    <property type="match status" value="1"/>
</dbReference>
<dbReference type="EMBL" id="CP136339">
    <property type="protein sequence ID" value="WOA52154.1"/>
    <property type="molecule type" value="Genomic_DNA"/>
</dbReference>
<dbReference type="PRINTS" id="PR00691">
    <property type="entry name" value="ADHESINB"/>
</dbReference>
<evidence type="ECO:0000256" key="3">
    <source>
        <dbReference type="ARBA" id="ARBA00022448"/>
    </source>
</evidence>